<comment type="caution">
    <text evidence="3">The sequence shown here is derived from an EMBL/GenBank/DDBJ whole genome shotgun (WGS) entry which is preliminary data.</text>
</comment>
<feature type="transmembrane region" description="Helical" evidence="1">
    <location>
        <begin position="65"/>
        <end position="85"/>
    </location>
</feature>
<keyword evidence="1" id="KW-0472">Membrane</keyword>
<protein>
    <submittedName>
        <fullName evidence="3">Uncharacterized protein</fullName>
    </submittedName>
</protein>
<keyword evidence="1" id="KW-1133">Transmembrane helix</keyword>
<evidence type="ECO:0000313" key="3">
    <source>
        <dbReference type="EMBL" id="GJJ07931.1"/>
    </source>
</evidence>
<name>A0AAV5A4H2_9AGAM</name>
<evidence type="ECO:0000256" key="1">
    <source>
        <dbReference type="SAM" id="Phobius"/>
    </source>
</evidence>
<keyword evidence="2" id="KW-0732">Signal</keyword>
<reference evidence="3" key="1">
    <citation type="submission" date="2021-10" db="EMBL/GenBank/DDBJ databases">
        <title>De novo Genome Assembly of Clathrus columnatus (Basidiomycota, Fungi) Using Illumina and Nanopore Sequence Data.</title>
        <authorList>
            <person name="Ogiso-Tanaka E."/>
            <person name="Itagaki H."/>
            <person name="Hosoya T."/>
            <person name="Hosaka K."/>
        </authorList>
    </citation>
    <scope>NUCLEOTIDE SEQUENCE</scope>
    <source>
        <strain evidence="3">MO-923</strain>
    </source>
</reference>
<keyword evidence="1" id="KW-0812">Transmembrane</keyword>
<evidence type="ECO:0000313" key="4">
    <source>
        <dbReference type="Proteomes" id="UP001050691"/>
    </source>
</evidence>
<dbReference type="EMBL" id="BPWL01000002">
    <property type="protein sequence ID" value="GJJ07931.1"/>
    <property type="molecule type" value="Genomic_DNA"/>
</dbReference>
<feature type="signal peptide" evidence="2">
    <location>
        <begin position="1"/>
        <end position="21"/>
    </location>
</feature>
<organism evidence="3 4">
    <name type="scientific">Clathrus columnatus</name>
    <dbReference type="NCBI Taxonomy" id="1419009"/>
    <lineage>
        <taxon>Eukaryota</taxon>
        <taxon>Fungi</taxon>
        <taxon>Dikarya</taxon>
        <taxon>Basidiomycota</taxon>
        <taxon>Agaricomycotina</taxon>
        <taxon>Agaricomycetes</taxon>
        <taxon>Phallomycetidae</taxon>
        <taxon>Phallales</taxon>
        <taxon>Clathraceae</taxon>
        <taxon>Clathrus</taxon>
    </lineage>
</organism>
<dbReference type="AlphaFoldDB" id="A0AAV5A4H2"/>
<sequence>MTTHFVYVIFLLLGLLVVANAHPIMMDGAFLGTIDQTPFVNVLLDQLKQSVSIPDALLQTSQLDVLNIASSLTATVLGGGIAMYLT</sequence>
<accession>A0AAV5A4H2</accession>
<gene>
    <name evidence="3" type="ORF">Clacol_002138</name>
</gene>
<keyword evidence="4" id="KW-1185">Reference proteome</keyword>
<feature type="chain" id="PRO_5043685910" evidence="2">
    <location>
        <begin position="22"/>
        <end position="86"/>
    </location>
</feature>
<evidence type="ECO:0000256" key="2">
    <source>
        <dbReference type="SAM" id="SignalP"/>
    </source>
</evidence>
<proteinExistence type="predicted"/>
<dbReference type="Proteomes" id="UP001050691">
    <property type="component" value="Unassembled WGS sequence"/>
</dbReference>